<sequence>MTRSIALLCLAAAIGADRPPTLEESRAALSLADPSLTVELVACEPDVMDPVAIAWDEFGRLFVAEMGDYPVGSAGGRIKRMVDHDGDGQYEDVSVFAEGLPYPSGVLPWAGGLLVTAAPDLLHLKDTDDDGRADTREVILTGFGEGNQQLRVNSPTWGIDNRVYLANGRSGGLVRRPGDPPASAVPIPRNDLRVRPETGEFEPITGFSQFGLPRDDWGDRFPSWNTVPLRHVVLDAGTPGGVADILDLEDGGRIFSLAPTQQRFNAESVSFFNASCGPVIERGGRLGDEYLGDAFVCEPLTGVVHRRQLDPVGPTYVARRVEQGREFLASSHRWFRPVNLANGPDGALYVVDFCRAWVEHPDFVPEDRRASVDFAEGRDRGRIWRIVPKELIDRPTADLPGTHPTPGLVADLGHPIGWIRDTAQRLLAERDDPASIAPLRELARQGPGPLARVLALWTLESLGALDSETVQQALVDPELRVREAAARLASKRGDLVPELIELAEDPDDRVRLRVAGSLGGLTGDPARQALARLASIDAGSRWMVEAVIVGIGEDPLAFLESLFRLDPGWRGESDPDRARFLTEAAELVGVRDLEPEVERLLRLIPGPPGRPAGLALLLGLARGQGRVETPTLDWSGTPPESLRTALEQVEEVRGSALRAAADPGNPAWIRALALEAAIATRVPEVGDRLTGFLGPVMPPEVQAVAARGIGRIGTPDQASLLLEGWDRSSLATRRLLLGALATRAELAGRLLEGVEDGTVSQAELDPMTVELIRLLDSAALDRKLREILGGGPGTDRDDVVRRFAPAIGRPADPPRGRSLFSQHCRGCHARDGQGADLGPDLGGLVGRPADEILLSILDPSRDVPPDGAGVIVATLDGQVRSGLVVEEGPEILRLRMPEGVEEVIPRGELEALRPTGRSLMPEGFERVLSPQDLADLIAYLRGPSRPPGSPR</sequence>
<dbReference type="InterPro" id="IPR011989">
    <property type="entry name" value="ARM-like"/>
</dbReference>
<evidence type="ECO:0000256" key="1">
    <source>
        <dbReference type="ARBA" id="ARBA00022617"/>
    </source>
</evidence>
<dbReference type="KEGG" id="tpla:ElP_04140"/>
<dbReference type="SUPFAM" id="SSF50952">
    <property type="entry name" value="Soluble quinoprotein glucose dehydrogenase"/>
    <property type="match status" value="1"/>
</dbReference>
<dbReference type="EMBL" id="CP036426">
    <property type="protein sequence ID" value="QDV32580.1"/>
    <property type="molecule type" value="Genomic_DNA"/>
</dbReference>
<name>A0A518GVF9_9BACT</name>
<dbReference type="GO" id="GO:0046872">
    <property type="term" value="F:metal ion binding"/>
    <property type="evidence" value="ECO:0007669"/>
    <property type="project" value="UniProtKB-KW"/>
</dbReference>
<dbReference type="InterPro" id="IPR013427">
    <property type="entry name" value="Haem-bd_dom_put"/>
</dbReference>
<dbReference type="NCBIfam" id="TIGR02603">
    <property type="entry name" value="CxxCH_TIGR02603"/>
    <property type="match status" value="1"/>
</dbReference>
<evidence type="ECO:0000313" key="7">
    <source>
        <dbReference type="Proteomes" id="UP000317835"/>
    </source>
</evidence>
<dbReference type="InterPro" id="IPR011041">
    <property type="entry name" value="Quinoprot_gluc/sorb_DH_b-prop"/>
</dbReference>
<accession>A0A518GVF9</accession>
<dbReference type="Pfam" id="PF23500">
    <property type="entry name" value="DUF7133"/>
    <property type="match status" value="1"/>
</dbReference>
<dbReference type="InterPro" id="IPR055557">
    <property type="entry name" value="DUF7133"/>
</dbReference>
<dbReference type="GO" id="GO:0009055">
    <property type="term" value="F:electron transfer activity"/>
    <property type="evidence" value="ECO:0007669"/>
    <property type="project" value="InterPro"/>
</dbReference>
<dbReference type="PROSITE" id="PS50077">
    <property type="entry name" value="HEAT_REPEAT"/>
    <property type="match status" value="1"/>
</dbReference>
<dbReference type="Proteomes" id="UP000317835">
    <property type="component" value="Chromosome"/>
</dbReference>
<dbReference type="RefSeq" id="WP_145266778.1">
    <property type="nucleotide sequence ID" value="NZ_CP036426.1"/>
</dbReference>
<evidence type="ECO:0000259" key="5">
    <source>
        <dbReference type="PROSITE" id="PS51007"/>
    </source>
</evidence>
<dbReference type="Gene3D" id="1.10.760.10">
    <property type="entry name" value="Cytochrome c-like domain"/>
    <property type="match status" value="1"/>
</dbReference>
<dbReference type="NCBIfam" id="TIGR02604">
    <property type="entry name" value="Piru_Ver_Nterm"/>
    <property type="match status" value="1"/>
</dbReference>
<dbReference type="InterPro" id="IPR013428">
    <property type="entry name" value="Membrane-bound_put_N"/>
</dbReference>
<keyword evidence="1 4" id="KW-0349">Heme</keyword>
<dbReference type="PANTHER" id="PTHR33546">
    <property type="entry name" value="LARGE, MULTIFUNCTIONAL SECRETED PROTEIN-RELATED"/>
    <property type="match status" value="1"/>
</dbReference>
<feature type="domain" description="Cytochrome c" evidence="5">
    <location>
        <begin position="811"/>
        <end position="944"/>
    </location>
</feature>
<dbReference type="InterPro" id="IPR016024">
    <property type="entry name" value="ARM-type_fold"/>
</dbReference>
<gene>
    <name evidence="6" type="ORF">ElP_04140</name>
</gene>
<proteinExistence type="predicted"/>
<dbReference type="InterPro" id="IPR036909">
    <property type="entry name" value="Cyt_c-like_dom_sf"/>
</dbReference>
<evidence type="ECO:0000256" key="3">
    <source>
        <dbReference type="ARBA" id="ARBA00023004"/>
    </source>
</evidence>
<dbReference type="Gene3D" id="1.25.10.10">
    <property type="entry name" value="Leucine-rich Repeat Variant"/>
    <property type="match status" value="1"/>
</dbReference>
<dbReference type="InterPro" id="IPR009056">
    <property type="entry name" value="Cyt_c-like_dom"/>
</dbReference>
<evidence type="ECO:0000256" key="4">
    <source>
        <dbReference type="PROSITE-ProRule" id="PRU00433"/>
    </source>
</evidence>
<dbReference type="PANTHER" id="PTHR33546:SF1">
    <property type="entry name" value="LARGE, MULTIFUNCTIONAL SECRETED PROTEIN"/>
    <property type="match status" value="1"/>
</dbReference>
<dbReference type="Pfam" id="PF13646">
    <property type="entry name" value="HEAT_2"/>
    <property type="match status" value="1"/>
</dbReference>
<protein>
    <submittedName>
        <fullName evidence="6">Cytochrome c</fullName>
    </submittedName>
</protein>
<dbReference type="SUPFAM" id="SSF48371">
    <property type="entry name" value="ARM repeat"/>
    <property type="match status" value="1"/>
</dbReference>
<dbReference type="GO" id="GO:0020037">
    <property type="term" value="F:heme binding"/>
    <property type="evidence" value="ECO:0007669"/>
    <property type="project" value="InterPro"/>
</dbReference>
<dbReference type="Pfam" id="PF13442">
    <property type="entry name" value="Cytochrome_CBB3"/>
    <property type="match status" value="1"/>
</dbReference>
<dbReference type="PROSITE" id="PS51007">
    <property type="entry name" value="CYTC"/>
    <property type="match status" value="1"/>
</dbReference>
<evidence type="ECO:0000256" key="2">
    <source>
        <dbReference type="ARBA" id="ARBA00022723"/>
    </source>
</evidence>
<dbReference type="SUPFAM" id="SSF46626">
    <property type="entry name" value="Cytochrome c"/>
    <property type="match status" value="1"/>
</dbReference>
<reference evidence="6 7" key="1">
    <citation type="submission" date="2019-02" db="EMBL/GenBank/DDBJ databases">
        <title>Deep-cultivation of Planctomycetes and their phenomic and genomic characterization uncovers novel biology.</title>
        <authorList>
            <person name="Wiegand S."/>
            <person name="Jogler M."/>
            <person name="Boedeker C."/>
            <person name="Pinto D."/>
            <person name="Vollmers J."/>
            <person name="Rivas-Marin E."/>
            <person name="Kohn T."/>
            <person name="Peeters S.H."/>
            <person name="Heuer A."/>
            <person name="Rast P."/>
            <person name="Oberbeckmann S."/>
            <person name="Bunk B."/>
            <person name="Jeske O."/>
            <person name="Meyerdierks A."/>
            <person name="Storesund J.E."/>
            <person name="Kallscheuer N."/>
            <person name="Luecker S."/>
            <person name="Lage O.M."/>
            <person name="Pohl T."/>
            <person name="Merkel B.J."/>
            <person name="Hornburger P."/>
            <person name="Mueller R.-W."/>
            <person name="Bruemmer F."/>
            <person name="Labrenz M."/>
            <person name="Spormann A.M."/>
            <person name="Op den Camp H."/>
            <person name="Overmann J."/>
            <person name="Amann R."/>
            <person name="Jetten M.S.M."/>
            <person name="Mascher T."/>
            <person name="Medema M.H."/>
            <person name="Devos D.P."/>
            <person name="Kaster A.-K."/>
            <person name="Ovreas L."/>
            <person name="Rohde M."/>
            <person name="Galperin M.Y."/>
            <person name="Jogler C."/>
        </authorList>
    </citation>
    <scope>NUCLEOTIDE SEQUENCE [LARGE SCALE GENOMIC DNA]</scope>
    <source>
        <strain evidence="6 7">ElP</strain>
    </source>
</reference>
<dbReference type="InterPro" id="IPR021133">
    <property type="entry name" value="HEAT_type_2"/>
</dbReference>
<organism evidence="6 7">
    <name type="scientific">Tautonia plasticadhaerens</name>
    <dbReference type="NCBI Taxonomy" id="2527974"/>
    <lineage>
        <taxon>Bacteria</taxon>
        <taxon>Pseudomonadati</taxon>
        <taxon>Planctomycetota</taxon>
        <taxon>Planctomycetia</taxon>
        <taxon>Isosphaerales</taxon>
        <taxon>Isosphaeraceae</taxon>
        <taxon>Tautonia</taxon>
    </lineage>
</organism>
<keyword evidence="3 4" id="KW-0408">Iron</keyword>
<dbReference type="OrthoDB" id="230287at2"/>
<dbReference type="AlphaFoldDB" id="A0A518GVF9"/>
<keyword evidence="2 4" id="KW-0479">Metal-binding</keyword>
<evidence type="ECO:0000313" key="6">
    <source>
        <dbReference type="EMBL" id="QDV32580.1"/>
    </source>
</evidence>
<keyword evidence="7" id="KW-1185">Reference proteome</keyword>